<reference evidence="2 3" key="1">
    <citation type="journal article" date="2020" name="ISME J.">
        <title>Comparative genomics reveals insights into cyanobacterial evolution and habitat adaptation.</title>
        <authorList>
            <person name="Chen M.Y."/>
            <person name="Teng W.K."/>
            <person name="Zhao L."/>
            <person name="Hu C.X."/>
            <person name="Zhou Y.K."/>
            <person name="Han B.P."/>
            <person name="Song L.R."/>
            <person name="Shu W.S."/>
        </authorList>
    </citation>
    <scope>NUCLEOTIDE SEQUENCE [LARGE SCALE GENOMIC DNA]</scope>
    <source>
        <strain evidence="2 3">FACHB-391</strain>
    </source>
</reference>
<feature type="compositionally biased region" description="Basic and acidic residues" evidence="1">
    <location>
        <begin position="1"/>
        <end position="11"/>
    </location>
</feature>
<sequence length="48" mass="5448">MSKPSSFEDFKNSLLNKDVPPPAKPKQESFETFKNRILGISNPQPTEK</sequence>
<evidence type="ECO:0000256" key="1">
    <source>
        <dbReference type="SAM" id="MobiDB-lite"/>
    </source>
</evidence>
<accession>A0ABR8F825</accession>
<dbReference type="Proteomes" id="UP000604661">
    <property type="component" value="Unassembled WGS sequence"/>
</dbReference>
<feature type="compositionally biased region" description="Basic and acidic residues" evidence="1">
    <location>
        <begin position="25"/>
        <end position="34"/>
    </location>
</feature>
<dbReference type="EMBL" id="JACJTE010000139">
    <property type="protein sequence ID" value="MBD2566074.1"/>
    <property type="molecule type" value="Genomic_DNA"/>
</dbReference>
<evidence type="ECO:0000313" key="2">
    <source>
        <dbReference type="EMBL" id="MBD2566074.1"/>
    </source>
</evidence>
<name>A0ABR8F825_NOSLI</name>
<feature type="region of interest" description="Disordered" evidence="1">
    <location>
        <begin position="1"/>
        <end position="48"/>
    </location>
</feature>
<organism evidence="2 3">
    <name type="scientific">Nostoc linckia FACHB-391</name>
    <dbReference type="NCBI Taxonomy" id="2692906"/>
    <lineage>
        <taxon>Bacteria</taxon>
        <taxon>Bacillati</taxon>
        <taxon>Cyanobacteriota</taxon>
        <taxon>Cyanophyceae</taxon>
        <taxon>Nostocales</taxon>
        <taxon>Nostocaceae</taxon>
        <taxon>Nostoc</taxon>
    </lineage>
</organism>
<keyword evidence="3" id="KW-1185">Reference proteome</keyword>
<proteinExistence type="predicted"/>
<evidence type="ECO:0000313" key="3">
    <source>
        <dbReference type="Proteomes" id="UP000604661"/>
    </source>
</evidence>
<dbReference type="RefSeq" id="WP_190901770.1">
    <property type="nucleotide sequence ID" value="NZ_JACJTE010000139.1"/>
</dbReference>
<comment type="caution">
    <text evidence="2">The sequence shown here is derived from an EMBL/GenBank/DDBJ whole genome shotgun (WGS) entry which is preliminary data.</text>
</comment>
<protein>
    <submittedName>
        <fullName evidence="2">Uncharacterized protein</fullName>
    </submittedName>
</protein>
<gene>
    <name evidence="2" type="ORF">H6G95_37145</name>
</gene>